<dbReference type="Proteomes" id="UP000016412">
    <property type="component" value="Unassembled WGS sequence"/>
</dbReference>
<dbReference type="Gene3D" id="1.10.530.10">
    <property type="match status" value="1"/>
</dbReference>
<comment type="caution">
    <text evidence="3">The sequence shown here is derived from an EMBL/GenBank/DDBJ whole genome shotgun (WGS) entry which is preliminary data.</text>
</comment>
<dbReference type="eggNOG" id="COG0741">
    <property type="taxonomic scope" value="Bacteria"/>
</dbReference>
<dbReference type="InterPro" id="IPR023346">
    <property type="entry name" value="Lysozyme-like_dom_sf"/>
</dbReference>
<dbReference type="Pfam" id="PF01464">
    <property type="entry name" value="SLT"/>
    <property type="match status" value="1"/>
</dbReference>
<dbReference type="AlphaFoldDB" id="U1GVL3"/>
<dbReference type="PATRIC" id="fig|1125725.3.peg.13"/>
<protein>
    <submittedName>
        <fullName evidence="3">Transglycosylase SLT domain protein</fullName>
    </submittedName>
</protein>
<feature type="domain" description="Transglycosylase SLT" evidence="2">
    <location>
        <begin position="118"/>
        <end position="215"/>
    </location>
</feature>
<gene>
    <name evidence="4" type="ORF">HMPREF0860_0995</name>
    <name evidence="3" type="ORF">HMPREF1325_0242</name>
</gene>
<evidence type="ECO:0000313" key="3">
    <source>
        <dbReference type="EMBL" id="ERF61960.1"/>
    </source>
</evidence>
<organism evidence="3 5">
    <name type="scientific">Treponema socranskii subsp. socranskii VPI DR56BR1116 = ATCC 35536</name>
    <dbReference type="NCBI Taxonomy" id="1125725"/>
    <lineage>
        <taxon>Bacteria</taxon>
        <taxon>Pseudomonadati</taxon>
        <taxon>Spirochaetota</taxon>
        <taxon>Spirochaetia</taxon>
        <taxon>Spirochaetales</taxon>
        <taxon>Treponemataceae</taxon>
        <taxon>Treponema</taxon>
    </lineage>
</organism>
<keyword evidence="1" id="KW-0812">Transmembrane</keyword>
<feature type="transmembrane region" description="Helical" evidence="1">
    <location>
        <begin position="27"/>
        <end position="45"/>
    </location>
</feature>
<evidence type="ECO:0000313" key="5">
    <source>
        <dbReference type="Proteomes" id="UP000016412"/>
    </source>
</evidence>
<sequence length="264" mass="29788">MRAPIIGIIKMKYKPDGKNFAKTQRSVLIFISVLGALALSIFFIFPEQKVAPFDIPAAKNEKPKIRAEFNTPLSDKPAAVRHGDEGLTLYRQPYYRLAVEDFYISETNNRDITLAILEFADKNDIPLSLAFSLAYTESRYNIRAVNYNTNSSIDRGLFQLNDRSFPHLDEKDFFNPAVSARYGMAHLRFCLNIAGNIIPALAMYNAGANRVRANSTPQSTLNYIGNIMTHKQMIDKRFAEEVMAYIDYNNPLDANVSVAMGGKR</sequence>
<keyword evidence="1" id="KW-1133">Transmembrane helix</keyword>
<accession>U1GVL3</accession>
<proteinExistence type="predicted"/>
<keyword evidence="6" id="KW-1185">Reference proteome</keyword>
<evidence type="ECO:0000259" key="2">
    <source>
        <dbReference type="Pfam" id="PF01464"/>
    </source>
</evidence>
<dbReference type="EMBL" id="AUZJ01000001">
    <property type="protein sequence ID" value="ERF61960.1"/>
    <property type="molecule type" value="Genomic_DNA"/>
</dbReference>
<dbReference type="Proteomes" id="UP000016646">
    <property type="component" value="Unassembled WGS sequence"/>
</dbReference>
<dbReference type="EMBL" id="AVQI01000067">
    <property type="protein sequence ID" value="ERK00400.1"/>
    <property type="molecule type" value="Genomic_DNA"/>
</dbReference>
<name>U1GVL3_TRESO</name>
<dbReference type="STRING" id="1125725.HMPREF1325_0242"/>
<dbReference type="InterPro" id="IPR008258">
    <property type="entry name" value="Transglycosylase_SLT_dom_1"/>
</dbReference>
<evidence type="ECO:0000313" key="6">
    <source>
        <dbReference type="Proteomes" id="UP000016646"/>
    </source>
</evidence>
<dbReference type="SUPFAM" id="SSF53955">
    <property type="entry name" value="Lysozyme-like"/>
    <property type="match status" value="1"/>
</dbReference>
<evidence type="ECO:0000256" key="1">
    <source>
        <dbReference type="SAM" id="Phobius"/>
    </source>
</evidence>
<keyword evidence="1" id="KW-0472">Membrane</keyword>
<evidence type="ECO:0000313" key="4">
    <source>
        <dbReference type="EMBL" id="ERK00400.1"/>
    </source>
</evidence>
<reference evidence="5 6" key="1">
    <citation type="submission" date="2013-08" db="EMBL/GenBank/DDBJ databases">
        <authorList>
            <person name="Durkin A.S."/>
            <person name="Haft D.R."/>
            <person name="McCorrison J."/>
            <person name="Torralba M."/>
            <person name="Gillis M."/>
            <person name="Haft D.H."/>
            <person name="Methe B."/>
            <person name="Sutton G."/>
            <person name="Nelson K.E."/>
        </authorList>
    </citation>
    <scope>NUCLEOTIDE SEQUENCE [LARGE SCALE GENOMIC DNA]</scope>
    <source>
        <strain evidence="4 6">ATCC 35536</strain>
        <strain evidence="3 5">VPI DR56BR1116</strain>
    </source>
</reference>